<feature type="signal peptide" evidence="1">
    <location>
        <begin position="1"/>
        <end position="22"/>
    </location>
</feature>
<dbReference type="Proteomes" id="UP000307790">
    <property type="component" value="Unassembled WGS sequence"/>
</dbReference>
<evidence type="ECO:0000313" key="3">
    <source>
        <dbReference type="EMBL" id="TLU61007.1"/>
    </source>
</evidence>
<evidence type="ECO:0000256" key="1">
    <source>
        <dbReference type="SAM" id="SignalP"/>
    </source>
</evidence>
<dbReference type="OrthoDB" id="6399721at2"/>
<dbReference type="InterPro" id="IPR013424">
    <property type="entry name" value="Ice-binding_C"/>
</dbReference>
<name>A0A5R9II56_9GAMM</name>
<gene>
    <name evidence="3" type="ORF">FE810_15975</name>
</gene>
<dbReference type="RefSeq" id="WP_138321498.1">
    <property type="nucleotide sequence ID" value="NZ_VCBC01000021.1"/>
</dbReference>
<dbReference type="EMBL" id="VCBC01000021">
    <property type="protein sequence ID" value="TLU61007.1"/>
    <property type="molecule type" value="Genomic_DNA"/>
</dbReference>
<evidence type="ECO:0000313" key="4">
    <source>
        <dbReference type="Proteomes" id="UP000307790"/>
    </source>
</evidence>
<reference evidence="3 4" key="1">
    <citation type="submission" date="2019-05" db="EMBL/GenBank/DDBJ databases">
        <title>Genome sequences of Thalassotalea litorea 1K03283.</title>
        <authorList>
            <person name="Zhang D."/>
        </authorList>
    </citation>
    <scope>NUCLEOTIDE SEQUENCE [LARGE SCALE GENOMIC DNA]</scope>
    <source>
        <strain evidence="3 4">MCCC 1K03283</strain>
    </source>
</reference>
<comment type="caution">
    <text evidence="3">The sequence shown here is derived from an EMBL/GenBank/DDBJ whole genome shotgun (WGS) entry which is preliminary data.</text>
</comment>
<proteinExistence type="predicted"/>
<organism evidence="3 4">
    <name type="scientific">Thalassotalea litorea</name>
    <dbReference type="NCBI Taxonomy" id="2020715"/>
    <lineage>
        <taxon>Bacteria</taxon>
        <taxon>Pseudomonadati</taxon>
        <taxon>Pseudomonadota</taxon>
        <taxon>Gammaproteobacteria</taxon>
        <taxon>Alteromonadales</taxon>
        <taxon>Colwelliaceae</taxon>
        <taxon>Thalassotalea</taxon>
    </lineage>
</organism>
<protein>
    <submittedName>
        <fullName evidence="3">PEP-CTERM sorting domain-containing protein</fullName>
    </submittedName>
</protein>
<feature type="domain" description="Ice-binding protein C-terminal" evidence="2">
    <location>
        <begin position="188"/>
        <end position="211"/>
    </location>
</feature>
<accession>A0A5R9II56</accession>
<keyword evidence="4" id="KW-1185">Reference proteome</keyword>
<dbReference type="NCBIfam" id="TIGR02595">
    <property type="entry name" value="PEP_CTERM"/>
    <property type="match status" value="1"/>
</dbReference>
<keyword evidence="1" id="KW-0732">Signal</keyword>
<evidence type="ECO:0000259" key="2">
    <source>
        <dbReference type="Pfam" id="PF07589"/>
    </source>
</evidence>
<dbReference type="AlphaFoldDB" id="A0A5R9II56"/>
<dbReference type="Pfam" id="PF07589">
    <property type="entry name" value="PEP-CTERM"/>
    <property type="match status" value="1"/>
</dbReference>
<feature type="chain" id="PRO_5024457851" evidence="1">
    <location>
        <begin position="23"/>
        <end position="213"/>
    </location>
</feature>
<sequence length="213" mass="22337">MKLLKKLIFATCLTFLSAQSFGAVIPGQTDYIENEDGSLTFIFDLVSSDIVGEGMGLSFSYFGLELIVTSQEIVIQDFPANGGLGVDSAADGDNLAYGDVLILSFNEAVTITGISFNGLMGLDGHQEMADGLVLVAGGILDTALYYEVGSALDVPLSGSAFTIAGATDQFTGYLESLTFFIGEPPQGIPEPGTMLLFAAALLGIGGMKYRRSQ</sequence>